<feature type="transmembrane region" description="Helical" evidence="12">
    <location>
        <begin position="85"/>
        <end position="103"/>
    </location>
</feature>
<feature type="transmembrane region" description="Helical" evidence="12">
    <location>
        <begin position="109"/>
        <end position="126"/>
    </location>
</feature>
<dbReference type="GO" id="GO:0005886">
    <property type="term" value="C:plasma membrane"/>
    <property type="evidence" value="ECO:0007669"/>
    <property type="project" value="UniProtKB-SubCell"/>
</dbReference>
<dbReference type="STRING" id="478744.SAMN05444359_11614"/>
<feature type="transmembrane region" description="Helical" evidence="12">
    <location>
        <begin position="33"/>
        <end position="64"/>
    </location>
</feature>
<dbReference type="PANTHER" id="PTHR43141">
    <property type="entry name" value="CYTOCHROME BD2 SUBUNIT II"/>
    <property type="match status" value="1"/>
</dbReference>
<feature type="transmembrane region" description="Helical" evidence="12">
    <location>
        <begin position="147"/>
        <end position="167"/>
    </location>
</feature>
<keyword evidence="8" id="KW-0249">Electron transport</keyword>
<keyword evidence="6 12" id="KW-0812">Transmembrane</keyword>
<evidence type="ECO:0000256" key="1">
    <source>
        <dbReference type="ARBA" id="ARBA00004651"/>
    </source>
</evidence>
<name>A0A1H9IYW2_9BACT</name>
<gene>
    <name evidence="13" type="ORF">SAMN05444359_11614</name>
</gene>
<dbReference type="PANTHER" id="PTHR43141:SF5">
    <property type="entry name" value="CYTOCHROME BD-I UBIQUINOL OXIDASE SUBUNIT 2"/>
    <property type="match status" value="1"/>
</dbReference>
<dbReference type="GO" id="GO:0070069">
    <property type="term" value="C:cytochrome complex"/>
    <property type="evidence" value="ECO:0007669"/>
    <property type="project" value="TreeGrafter"/>
</dbReference>
<dbReference type="GO" id="GO:0019646">
    <property type="term" value="P:aerobic electron transport chain"/>
    <property type="evidence" value="ECO:0007669"/>
    <property type="project" value="TreeGrafter"/>
</dbReference>
<dbReference type="Proteomes" id="UP000199021">
    <property type="component" value="Unassembled WGS sequence"/>
</dbReference>
<dbReference type="InParanoid" id="A0A1H9IYW2"/>
<keyword evidence="5" id="KW-0349">Heme</keyword>
<evidence type="ECO:0000256" key="5">
    <source>
        <dbReference type="ARBA" id="ARBA00022617"/>
    </source>
</evidence>
<keyword evidence="7" id="KW-0479">Metal-binding</keyword>
<accession>A0A1H9IYW2</accession>
<keyword evidence="9 12" id="KW-1133">Transmembrane helix</keyword>
<dbReference type="FunCoup" id="A0A1H9IYW2">
    <property type="interactions" value="198"/>
</dbReference>
<dbReference type="NCBIfam" id="TIGR00203">
    <property type="entry name" value="cydB"/>
    <property type="match status" value="1"/>
</dbReference>
<feature type="transmembrane region" description="Helical" evidence="12">
    <location>
        <begin position="187"/>
        <end position="208"/>
    </location>
</feature>
<comment type="subcellular location">
    <subcellularLocation>
        <location evidence="1">Cell membrane</location>
        <topology evidence="1">Multi-pass membrane protein</topology>
    </subcellularLocation>
</comment>
<organism evidence="13 14">
    <name type="scientific">Neolewinella agarilytica</name>
    <dbReference type="NCBI Taxonomy" id="478744"/>
    <lineage>
        <taxon>Bacteria</taxon>
        <taxon>Pseudomonadati</taxon>
        <taxon>Bacteroidota</taxon>
        <taxon>Saprospiria</taxon>
        <taxon>Saprospirales</taxon>
        <taxon>Lewinellaceae</taxon>
        <taxon>Neolewinella</taxon>
    </lineage>
</organism>
<dbReference type="PIRSF" id="PIRSF000267">
    <property type="entry name" value="Cyt_oxidse_sub2"/>
    <property type="match status" value="1"/>
</dbReference>
<evidence type="ECO:0000256" key="4">
    <source>
        <dbReference type="ARBA" id="ARBA00022475"/>
    </source>
</evidence>
<dbReference type="Pfam" id="PF02322">
    <property type="entry name" value="Cyt_bd_oxida_II"/>
    <property type="match status" value="1"/>
</dbReference>
<sequence>MKYLLLFPLAFLLTACGTDGPNGYTTLMGIDFQTLWFLVVGAVFTGYAILDGFDLGAGAWHLFFRKEESRRIALNAVGPVWDGNEVWLVIGGGTLFAGFPVVYATLFSAMYIPFMLFLFALIFRAVSIEFRSKEPMQWWRTMWDVSYSLSSALLALLLGVVLGNVLQGMPLDANYEHSGDWLAFFNPYAFLVGLTSLALFMMHGAIYLTMKTEGRLFAKVNKLLQRSIIAFVILFVLLTFYTLLYIPHLSDGFKSRPWLFIIPVLAVLAIANIPRLVNKQKYLPAFIFSAITVGLLLITVAIELYPTIIIDSSGAGNDITVYNGVASDKSLGIMLLFVAIGAPLVISYTVFVYKTFWGKVRLDEHSY</sequence>
<dbReference type="InterPro" id="IPR003317">
    <property type="entry name" value="Cyt-d_oxidase_su2"/>
</dbReference>
<evidence type="ECO:0000256" key="2">
    <source>
        <dbReference type="ARBA" id="ARBA00007543"/>
    </source>
</evidence>
<evidence type="ECO:0000256" key="10">
    <source>
        <dbReference type="ARBA" id="ARBA00023004"/>
    </source>
</evidence>
<evidence type="ECO:0000256" key="6">
    <source>
        <dbReference type="ARBA" id="ARBA00022692"/>
    </source>
</evidence>
<reference evidence="14" key="1">
    <citation type="submission" date="2016-10" db="EMBL/GenBank/DDBJ databases">
        <authorList>
            <person name="Varghese N."/>
            <person name="Submissions S."/>
        </authorList>
    </citation>
    <scope>NUCLEOTIDE SEQUENCE [LARGE SCALE GENOMIC DNA]</scope>
    <source>
        <strain evidence="14">DSM 24740</strain>
    </source>
</reference>
<evidence type="ECO:0000313" key="14">
    <source>
        <dbReference type="Proteomes" id="UP000199021"/>
    </source>
</evidence>
<keyword evidence="3" id="KW-0813">Transport</keyword>
<evidence type="ECO:0000256" key="7">
    <source>
        <dbReference type="ARBA" id="ARBA00022723"/>
    </source>
</evidence>
<evidence type="ECO:0000313" key="13">
    <source>
        <dbReference type="EMBL" id="SEQ79780.1"/>
    </source>
</evidence>
<evidence type="ECO:0000256" key="8">
    <source>
        <dbReference type="ARBA" id="ARBA00022982"/>
    </source>
</evidence>
<keyword evidence="4" id="KW-1003">Cell membrane</keyword>
<protein>
    <submittedName>
        <fullName evidence="13">Cytochrome bd-I ubiquinol oxidase subunit 2 apoprotein</fullName>
    </submittedName>
</protein>
<dbReference type="PROSITE" id="PS51257">
    <property type="entry name" value="PROKAR_LIPOPROTEIN"/>
    <property type="match status" value="1"/>
</dbReference>
<evidence type="ECO:0000256" key="3">
    <source>
        <dbReference type="ARBA" id="ARBA00022448"/>
    </source>
</evidence>
<keyword evidence="11 12" id="KW-0472">Membrane</keyword>
<proteinExistence type="inferred from homology"/>
<feature type="transmembrane region" description="Helical" evidence="12">
    <location>
        <begin position="285"/>
        <end position="310"/>
    </location>
</feature>
<dbReference type="EMBL" id="FOFB01000016">
    <property type="protein sequence ID" value="SEQ79780.1"/>
    <property type="molecule type" value="Genomic_DNA"/>
</dbReference>
<dbReference type="GO" id="GO:0046872">
    <property type="term" value="F:metal ion binding"/>
    <property type="evidence" value="ECO:0007669"/>
    <property type="project" value="UniProtKB-KW"/>
</dbReference>
<feature type="transmembrane region" description="Helical" evidence="12">
    <location>
        <begin position="330"/>
        <end position="353"/>
    </location>
</feature>
<dbReference type="OrthoDB" id="9776710at2"/>
<comment type="similarity">
    <text evidence="2">Belongs to the cytochrome ubiquinol oxidase subunit 2 family.</text>
</comment>
<keyword evidence="10" id="KW-0408">Iron</keyword>
<feature type="transmembrane region" description="Helical" evidence="12">
    <location>
        <begin position="258"/>
        <end position="278"/>
    </location>
</feature>
<dbReference type="GO" id="GO:0016682">
    <property type="term" value="F:oxidoreductase activity, acting on diphenols and related substances as donors, oxygen as acceptor"/>
    <property type="evidence" value="ECO:0007669"/>
    <property type="project" value="TreeGrafter"/>
</dbReference>
<feature type="transmembrane region" description="Helical" evidence="12">
    <location>
        <begin position="228"/>
        <end position="246"/>
    </location>
</feature>
<dbReference type="GO" id="GO:0009055">
    <property type="term" value="F:electron transfer activity"/>
    <property type="evidence" value="ECO:0007669"/>
    <property type="project" value="TreeGrafter"/>
</dbReference>
<evidence type="ECO:0000256" key="9">
    <source>
        <dbReference type="ARBA" id="ARBA00022989"/>
    </source>
</evidence>
<evidence type="ECO:0000256" key="12">
    <source>
        <dbReference type="SAM" id="Phobius"/>
    </source>
</evidence>
<dbReference type="AlphaFoldDB" id="A0A1H9IYW2"/>
<evidence type="ECO:0000256" key="11">
    <source>
        <dbReference type="ARBA" id="ARBA00023136"/>
    </source>
</evidence>
<keyword evidence="14" id="KW-1185">Reference proteome</keyword>